<name>A0A0A8Y7J1_ARUDO</name>
<reference evidence="1" key="2">
    <citation type="journal article" date="2015" name="Data Brief">
        <title>Shoot transcriptome of the giant reed, Arundo donax.</title>
        <authorList>
            <person name="Barrero R.A."/>
            <person name="Guerrero F.D."/>
            <person name="Moolhuijzen P."/>
            <person name="Goolsby J.A."/>
            <person name="Tidwell J."/>
            <person name="Bellgard S.E."/>
            <person name="Bellgard M.I."/>
        </authorList>
    </citation>
    <scope>NUCLEOTIDE SEQUENCE</scope>
    <source>
        <tissue evidence="1">Shoot tissue taken approximately 20 cm above the soil surface</tissue>
    </source>
</reference>
<protein>
    <submittedName>
        <fullName evidence="1">Uncharacterized protein</fullName>
    </submittedName>
</protein>
<sequence length="48" mass="5502">MIYKGVCHYPCVSEWKNVAEGRFVISRTNGYCSLNDLKDSVDLCQVFI</sequence>
<accession>A0A0A8Y7J1</accession>
<evidence type="ECO:0000313" key="1">
    <source>
        <dbReference type="EMBL" id="JAD21118.1"/>
    </source>
</evidence>
<proteinExistence type="predicted"/>
<dbReference type="AlphaFoldDB" id="A0A0A8Y7J1"/>
<organism evidence="1">
    <name type="scientific">Arundo donax</name>
    <name type="common">Giant reed</name>
    <name type="synonym">Donax arundinaceus</name>
    <dbReference type="NCBI Taxonomy" id="35708"/>
    <lineage>
        <taxon>Eukaryota</taxon>
        <taxon>Viridiplantae</taxon>
        <taxon>Streptophyta</taxon>
        <taxon>Embryophyta</taxon>
        <taxon>Tracheophyta</taxon>
        <taxon>Spermatophyta</taxon>
        <taxon>Magnoliopsida</taxon>
        <taxon>Liliopsida</taxon>
        <taxon>Poales</taxon>
        <taxon>Poaceae</taxon>
        <taxon>PACMAD clade</taxon>
        <taxon>Arundinoideae</taxon>
        <taxon>Arundineae</taxon>
        <taxon>Arundo</taxon>
    </lineage>
</organism>
<reference evidence="1" key="1">
    <citation type="submission" date="2014-09" db="EMBL/GenBank/DDBJ databases">
        <authorList>
            <person name="Magalhaes I.L.F."/>
            <person name="Oliveira U."/>
            <person name="Santos F.R."/>
            <person name="Vidigal T.H.D.A."/>
            <person name="Brescovit A.D."/>
            <person name="Santos A.J."/>
        </authorList>
    </citation>
    <scope>NUCLEOTIDE SEQUENCE</scope>
    <source>
        <tissue evidence="1">Shoot tissue taken approximately 20 cm above the soil surface</tissue>
    </source>
</reference>
<dbReference type="EMBL" id="GBRH01276777">
    <property type="protein sequence ID" value="JAD21118.1"/>
    <property type="molecule type" value="Transcribed_RNA"/>
</dbReference>